<dbReference type="GO" id="GO:0005886">
    <property type="term" value="C:plasma membrane"/>
    <property type="evidence" value="ECO:0007669"/>
    <property type="project" value="UniProtKB-SubCell"/>
</dbReference>
<evidence type="ECO:0000256" key="5">
    <source>
        <dbReference type="ARBA" id="ARBA00022741"/>
    </source>
</evidence>
<gene>
    <name evidence="9" type="ORF">DT351_09380</name>
</gene>
<keyword evidence="8" id="KW-0472">Membrane</keyword>
<dbReference type="InterPro" id="IPR017871">
    <property type="entry name" value="ABC_transporter-like_CS"/>
</dbReference>
<dbReference type="Pfam" id="PF00005">
    <property type="entry name" value="ABC_tran"/>
    <property type="match status" value="2"/>
</dbReference>
<organism evidence="9 10">
    <name type="scientific">Latilactobacillus curvatus</name>
    <name type="common">Lactobacillus curvatus</name>
    <dbReference type="NCBI Taxonomy" id="28038"/>
    <lineage>
        <taxon>Bacteria</taxon>
        <taxon>Bacillati</taxon>
        <taxon>Bacillota</taxon>
        <taxon>Bacilli</taxon>
        <taxon>Lactobacillales</taxon>
        <taxon>Lactobacillaceae</taxon>
        <taxon>Latilactobacillus</taxon>
    </lineage>
</organism>
<comment type="subcellular location">
    <subcellularLocation>
        <location evidence="1">Cell membrane</location>
        <topology evidence="1">Peripheral membrane protein</topology>
    </subcellularLocation>
</comment>
<name>A0A221S203_LATCU</name>
<dbReference type="FunFam" id="3.40.50.300:FF:000127">
    <property type="entry name" value="Ribose import ATP-binding protein RbsA"/>
    <property type="match status" value="1"/>
</dbReference>
<evidence type="ECO:0000256" key="4">
    <source>
        <dbReference type="ARBA" id="ARBA00022737"/>
    </source>
</evidence>
<dbReference type="GO" id="GO:0016887">
    <property type="term" value="F:ATP hydrolysis activity"/>
    <property type="evidence" value="ECO:0007669"/>
    <property type="project" value="InterPro"/>
</dbReference>
<dbReference type="InterPro" id="IPR003593">
    <property type="entry name" value="AAA+_ATPase"/>
</dbReference>
<dbReference type="PANTHER" id="PTHR43790">
    <property type="entry name" value="CARBOHYDRATE TRANSPORT ATP-BINDING PROTEIN MG119-RELATED"/>
    <property type="match status" value="1"/>
</dbReference>
<dbReference type="Proteomes" id="UP000257607">
    <property type="component" value="Chromosome"/>
</dbReference>
<reference evidence="9 10" key="1">
    <citation type="submission" date="2018-07" db="EMBL/GenBank/DDBJ databases">
        <title>Lactobacillus curvatus genome sequence.</title>
        <authorList>
            <person name="Prechtl R."/>
        </authorList>
    </citation>
    <scope>NUCLEOTIDE SEQUENCE [LARGE SCALE GENOMIC DNA]</scope>
    <source>
        <strain evidence="9 10">TMW 1.1928</strain>
    </source>
</reference>
<evidence type="ECO:0000256" key="6">
    <source>
        <dbReference type="ARBA" id="ARBA00022840"/>
    </source>
</evidence>
<dbReference type="PROSITE" id="PS50893">
    <property type="entry name" value="ABC_TRANSPORTER_2"/>
    <property type="match status" value="2"/>
</dbReference>
<evidence type="ECO:0000256" key="7">
    <source>
        <dbReference type="ARBA" id="ARBA00022967"/>
    </source>
</evidence>
<evidence type="ECO:0000313" key="9">
    <source>
        <dbReference type="EMBL" id="AXN36531.1"/>
    </source>
</evidence>
<evidence type="ECO:0000256" key="8">
    <source>
        <dbReference type="ARBA" id="ARBA00023136"/>
    </source>
</evidence>
<keyword evidence="4" id="KW-0677">Repeat</keyword>
<dbReference type="Gene3D" id="3.40.50.300">
    <property type="entry name" value="P-loop containing nucleotide triphosphate hydrolases"/>
    <property type="match status" value="2"/>
</dbReference>
<keyword evidence="6 9" id="KW-0067">ATP-binding</keyword>
<dbReference type="AlphaFoldDB" id="A0A221S203"/>
<dbReference type="CDD" id="cd03215">
    <property type="entry name" value="ABC_Carb_Monos_II"/>
    <property type="match status" value="1"/>
</dbReference>
<dbReference type="GeneID" id="49611586"/>
<keyword evidence="7" id="KW-1278">Translocase</keyword>
<dbReference type="PANTHER" id="PTHR43790:SF4">
    <property type="entry name" value="GUANOSINE IMPORT ATP-BINDING PROTEIN NUPO"/>
    <property type="match status" value="1"/>
</dbReference>
<evidence type="ECO:0000256" key="2">
    <source>
        <dbReference type="ARBA" id="ARBA00022448"/>
    </source>
</evidence>
<keyword evidence="5" id="KW-0547">Nucleotide-binding</keyword>
<dbReference type="GO" id="GO:0005524">
    <property type="term" value="F:ATP binding"/>
    <property type="evidence" value="ECO:0007669"/>
    <property type="project" value="UniProtKB-KW"/>
</dbReference>
<evidence type="ECO:0000313" key="10">
    <source>
        <dbReference type="Proteomes" id="UP000257607"/>
    </source>
</evidence>
<dbReference type="InterPro" id="IPR003439">
    <property type="entry name" value="ABC_transporter-like_ATP-bd"/>
</dbReference>
<sequence>MAKTVIEMQHITKRFGAFTANDDISLTLQQGEILALLGENGAGKSTLMGVLTGQLKPTAGQLLVNGQAVTLNGPRHAKALGIGMVHQHFMLIPAFTVLENIILGDEPTKQGRIDYATARQKVTALVDKYQLALDLDRKIADISVGMQQRVEIIKALYREATTLIFDEPTAALTPNEIQALLAIFEKLKAEGKSLIFITHKLKEIKQVADRCVVIRAGRVIDTVLVAQTDPTKLAEMMVGRPQQAPTPKMANQGAVMLSVEHVAARVAKRTVLDDLGLTVHAGEIVGIAGIDGNGQSELIQVLTGQLKPQSGKIELGGQSLLKRTPRQISEQGLGCIPEDRQNIGLILPLSIAENLALKDYYHQPYSHLGWLNYRVINQTAQKLIKRFDIRTQSEQTLAGELSGGNQQKVVVAREIAKQPKVLIAANPTRGVDVGAIEYIHQSLIEQRNQGCGILLVSFELDEILKLADRVLVMHAGQIVGEVDPQTTTSQTLGLLMAGQQPVGGRDE</sequence>
<dbReference type="InterPro" id="IPR027417">
    <property type="entry name" value="P-loop_NTPase"/>
</dbReference>
<evidence type="ECO:0000256" key="3">
    <source>
        <dbReference type="ARBA" id="ARBA00022475"/>
    </source>
</evidence>
<evidence type="ECO:0000256" key="1">
    <source>
        <dbReference type="ARBA" id="ARBA00004202"/>
    </source>
</evidence>
<protein>
    <submittedName>
        <fullName evidence="9">ABC transporter ATP-binding protein</fullName>
    </submittedName>
</protein>
<dbReference type="RefSeq" id="WP_054644245.1">
    <property type="nucleotide sequence ID" value="NZ_BJOQ01000006.1"/>
</dbReference>
<dbReference type="InterPro" id="IPR050107">
    <property type="entry name" value="ABC_carbohydrate_import_ATPase"/>
</dbReference>
<proteinExistence type="predicted"/>
<keyword evidence="3" id="KW-1003">Cell membrane</keyword>
<accession>A0A221S203</accession>
<dbReference type="SMART" id="SM00382">
    <property type="entry name" value="AAA"/>
    <property type="match status" value="2"/>
</dbReference>
<dbReference type="SUPFAM" id="SSF52540">
    <property type="entry name" value="P-loop containing nucleoside triphosphate hydrolases"/>
    <property type="match status" value="2"/>
</dbReference>
<dbReference type="EMBL" id="CP031003">
    <property type="protein sequence ID" value="AXN36531.1"/>
    <property type="molecule type" value="Genomic_DNA"/>
</dbReference>
<dbReference type="CDD" id="cd03216">
    <property type="entry name" value="ABC_Carb_Monos_I"/>
    <property type="match status" value="1"/>
</dbReference>
<keyword evidence="2" id="KW-0813">Transport</keyword>
<dbReference type="PROSITE" id="PS00211">
    <property type="entry name" value="ABC_TRANSPORTER_1"/>
    <property type="match status" value="2"/>
</dbReference>